<dbReference type="Proteomes" id="UP001595979">
    <property type="component" value="Unassembled WGS sequence"/>
</dbReference>
<name>A0ABW1DNZ1_9DEIO</name>
<protein>
    <submittedName>
        <fullName evidence="8">YihY/virulence factor BrkB family protein</fullName>
    </submittedName>
</protein>
<evidence type="ECO:0000256" key="3">
    <source>
        <dbReference type="ARBA" id="ARBA00022692"/>
    </source>
</evidence>
<organism evidence="8 9">
    <name type="scientific">Deinococcus petrolearius</name>
    <dbReference type="NCBI Taxonomy" id="1751295"/>
    <lineage>
        <taxon>Bacteria</taxon>
        <taxon>Thermotogati</taxon>
        <taxon>Deinococcota</taxon>
        <taxon>Deinococci</taxon>
        <taxon>Deinococcales</taxon>
        <taxon>Deinococcaceae</taxon>
        <taxon>Deinococcus</taxon>
    </lineage>
</organism>
<feature type="transmembrane region" description="Helical" evidence="7">
    <location>
        <begin position="97"/>
        <end position="118"/>
    </location>
</feature>
<gene>
    <name evidence="8" type="ORF">ACFPQ6_14430</name>
</gene>
<feature type="transmembrane region" description="Helical" evidence="7">
    <location>
        <begin position="248"/>
        <end position="273"/>
    </location>
</feature>
<feature type="transmembrane region" description="Helical" evidence="7">
    <location>
        <begin position="138"/>
        <end position="163"/>
    </location>
</feature>
<comment type="caution">
    <text evidence="8">The sequence shown here is derived from an EMBL/GenBank/DDBJ whole genome shotgun (WGS) entry which is preliminary data.</text>
</comment>
<dbReference type="PANTHER" id="PTHR30213">
    <property type="entry name" value="INNER MEMBRANE PROTEIN YHJD"/>
    <property type="match status" value="1"/>
</dbReference>
<dbReference type="EMBL" id="JBHSOH010000022">
    <property type="protein sequence ID" value="MFC5849506.1"/>
    <property type="molecule type" value="Genomic_DNA"/>
</dbReference>
<keyword evidence="9" id="KW-1185">Reference proteome</keyword>
<feature type="transmembrane region" description="Helical" evidence="7">
    <location>
        <begin position="220"/>
        <end position="241"/>
    </location>
</feature>
<evidence type="ECO:0000256" key="4">
    <source>
        <dbReference type="ARBA" id="ARBA00022989"/>
    </source>
</evidence>
<dbReference type="Pfam" id="PF03631">
    <property type="entry name" value="Virul_fac_BrkB"/>
    <property type="match status" value="1"/>
</dbReference>
<keyword evidence="5 7" id="KW-0472">Membrane</keyword>
<evidence type="ECO:0000256" key="1">
    <source>
        <dbReference type="ARBA" id="ARBA00004651"/>
    </source>
</evidence>
<feature type="compositionally biased region" description="Low complexity" evidence="6">
    <location>
        <begin position="351"/>
        <end position="360"/>
    </location>
</feature>
<dbReference type="InterPro" id="IPR017039">
    <property type="entry name" value="Virul_fac_BrkB"/>
</dbReference>
<evidence type="ECO:0000256" key="7">
    <source>
        <dbReference type="SAM" id="Phobius"/>
    </source>
</evidence>
<reference evidence="9" key="1">
    <citation type="journal article" date="2019" name="Int. J. Syst. Evol. Microbiol.">
        <title>The Global Catalogue of Microorganisms (GCM) 10K type strain sequencing project: providing services to taxonomists for standard genome sequencing and annotation.</title>
        <authorList>
            <consortium name="The Broad Institute Genomics Platform"/>
            <consortium name="The Broad Institute Genome Sequencing Center for Infectious Disease"/>
            <person name="Wu L."/>
            <person name="Ma J."/>
        </authorList>
    </citation>
    <scope>NUCLEOTIDE SEQUENCE [LARGE SCALE GENOMIC DNA]</scope>
    <source>
        <strain evidence="9">CGMCC 1.15053</strain>
    </source>
</reference>
<keyword evidence="3 7" id="KW-0812">Transmembrane</keyword>
<evidence type="ECO:0000256" key="2">
    <source>
        <dbReference type="ARBA" id="ARBA00022475"/>
    </source>
</evidence>
<evidence type="ECO:0000313" key="8">
    <source>
        <dbReference type="EMBL" id="MFC5849506.1"/>
    </source>
</evidence>
<evidence type="ECO:0000256" key="6">
    <source>
        <dbReference type="SAM" id="MobiDB-lite"/>
    </source>
</evidence>
<keyword evidence="4 7" id="KW-1133">Transmembrane helix</keyword>
<comment type="subcellular location">
    <subcellularLocation>
        <location evidence="1">Cell membrane</location>
        <topology evidence="1">Multi-pass membrane protein</topology>
    </subcellularLocation>
</comment>
<dbReference type="RefSeq" id="WP_380050712.1">
    <property type="nucleotide sequence ID" value="NZ_JBHSOH010000022.1"/>
</dbReference>
<proteinExistence type="predicted"/>
<evidence type="ECO:0000313" key="9">
    <source>
        <dbReference type="Proteomes" id="UP001595979"/>
    </source>
</evidence>
<keyword evidence="2" id="KW-1003">Cell membrane</keyword>
<feature type="transmembrane region" description="Helical" evidence="7">
    <location>
        <begin position="378"/>
        <end position="398"/>
    </location>
</feature>
<evidence type="ECO:0000256" key="5">
    <source>
        <dbReference type="ARBA" id="ARBA00023136"/>
    </source>
</evidence>
<feature type="transmembrane region" description="Helical" evidence="7">
    <location>
        <begin position="183"/>
        <end position="208"/>
    </location>
</feature>
<feature type="compositionally biased region" description="Basic and acidic residues" evidence="6">
    <location>
        <begin position="317"/>
        <end position="330"/>
    </location>
</feature>
<accession>A0ABW1DNZ1</accession>
<feature type="transmembrane region" description="Helical" evidence="7">
    <location>
        <begin position="30"/>
        <end position="54"/>
    </location>
</feature>
<dbReference type="PANTHER" id="PTHR30213:SF1">
    <property type="entry name" value="INNER MEMBRANE PROTEIN YHJD"/>
    <property type="match status" value="1"/>
</dbReference>
<sequence length="405" mass="42731">MKLKPADLLTLIRGAALAFGQDKAPRLAAAIAYYAIFSIAPLLVFAVAVAGFFLSDGAVIQQLFGPGSLVAQNLGPQAAEFLRDLLNNQEGIQRGSVWASVIAFVILFMGATGLFVQIQDALNSMWGADPAPPQGLLAVARTRILAFLMIVLIGVLLLAFLGFNTYLSAIAQNLGDRIGAGAFFVRLGTLILSVLFLTPMFAAIYKLLPAVKLEWRDVGVGGAVTATLFTLGQLLIGLYFGQAAPGSAFAAAGTLVTLLLWIYYSAMIFFFGAEVTWVYSQKYGSRAGGAGNVAKKQAVADKGAEISTAPSPQEAEAAAHADRPVRDARGRVVAGPQVPGREQGAGKPRRALPWPLTRLPAPRRPRAPESQVPSVGGALWNALSAVLALPAVIVLRLLGWTGRKK</sequence>
<feature type="region of interest" description="Disordered" evidence="6">
    <location>
        <begin position="306"/>
        <end position="372"/>
    </location>
</feature>